<evidence type="ECO:0008006" key="9">
    <source>
        <dbReference type="Google" id="ProtNLM"/>
    </source>
</evidence>
<dbReference type="InterPro" id="IPR050861">
    <property type="entry name" value="Dihydroxyacetone_Kinase"/>
</dbReference>
<dbReference type="FunFam" id="3.40.50.10440:FF:000003">
    <property type="entry name" value="Homodimeric dihydroxyacetone kinase"/>
    <property type="match status" value="1"/>
</dbReference>
<reference evidence="7 8" key="1">
    <citation type="submission" date="2013-04" db="EMBL/GenBank/DDBJ databases">
        <title>The Genome Sequence of Propionimicrobium lymphophilum ACS-093-V-SCH5.</title>
        <authorList>
            <consortium name="The Broad Institute Genomics Platform"/>
            <person name="Earl A."/>
            <person name="Ward D."/>
            <person name="Feldgarden M."/>
            <person name="Gevers D."/>
            <person name="Saerens B."/>
            <person name="Vaneechoutte M."/>
            <person name="Walker B."/>
            <person name="Young S."/>
            <person name="Zeng Q."/>
            <person name="Gargeya S."/>
            <person name="Fitzgerald M."/>
            <person name="Haas B."/>
            <person name="Abouelleil A."/>
            <person name="Allen A.W."/>
            <person name="Alvarado L."/>
            <person name="Arachchi H.M."/>
            <person name="Berlin A.M."/>
            <person name="Chapman S.B."/>
            <person name="Gainer-Dewar J."/>
            <person name="Goldberg J."/>
            <person name="Griggs A."/>
            <person name="Gujja S."/>
            <person name="Hansen M."/>
            <person name="Howarth C."/>
            <person name="Imamovic A."/>
            <person name="Ireland A."/>
            <person name="Larimer J."/>
            <person name="McCowan C."/>
            <person name="Murphy C."/>
            <person name="Pearson M."/>
            <person name="Poon T.W."/>
            <person name="Priest M."/>
            <person name="Roberts A."/>
            <person name="Saif S."/>
            <person name="Shea T."/>
            <person name="Sisk P."/>
            <person name="Sykes S."/>
            <person name="Wortman J."/>
            <person name="Nusbaum C."/>
            <person name="Birren B."/>
        </authorList>
    </citation>
    <scope>NUCLEOTIDE SEQUENCE [LARGE SCALE GENOMIC DNA]</scope>
    <source>
        <strain evidence="7 8">ACS-093-V-SCH5</strain>
    </source>
</reference>
<dbReference type="GO" id="GO:0005829">
    <property type="term" value="C:cytosol"/>
    <property type="evidence" value="ECO:0007669"/>
    <property type="project" value="TreeGrafter"/>
</dbReference>
<organism evidence="7 8">
    <name type="scientific">Propionimicrobium lymphophilum ACS-093-V-SCH5</name>
    <dbReference type="NCBI Taxonomy" id="883161"/>
    <lineage>
        <taxon>Bacteria</taxon>
        <taxon>Bacillati</taxon>
        <taxon>Actinomycetota</taxon>
        <taxon>Actinomycetes</taxon>
        <taxon>Propionibacteriales</taxon>
        <taxon>Propionibacteriaceae</taxon>
        <taxon>Propionimicrobium</taxon>
    </lineage>
</organism>
<proteinExistence type="predicted"/>
<dbReference type="FunFam" id="1.25.40.340:FF:000002">
    <property type="entry name" value="Dihydroxyacetone kinase, L subunit"/>
    <property type="match status" value="1"/>
</dbReference>
<dbReference type="SUPFAM" id="SSF101473">
    <property type="entry name" value="DhaL-like"/>
    <property type="match status" value="1"/>
</dbReference>
<dbReference type="GO" id="GO:0005524">
    <property type="term" value="F:ATP binding"/>
    <property type="evidence" value="ECO:0007669"/>
    <property type="project" value="UniProtKB-KW"/>
</dbReference>
<evidence type="ECO:0000256" key="2">
    <source>
        <dbReference type="ARBA" id="ARBA00022741"/>
    </source>
</evidence>
<evidence type="ECO:0000259" key="6">
    <source>
        <dbReference type="PROSITE" id="PS51481"/>
    </source>
</evidence>
<dbReference type="InterPro" id="IPR004006">
    <property type="entry name" value="DhaK_dom"/>
</dbReference>
<dbReference type="Pfam" id="PF02733">
    <property type="entry name" value="Dak1"/>
    <property type="match status" value="1"/>
</dbReference>
<dbReference type="PROSITE" id="PS51481">
    <property type="entry name" value="DHAK"/>
    <property type="match status" value="1"/>
</dbReference>
<evidence type="ECO:0000256" key="3">
    <source>
        <dbReference type="ARBA" id="ARBA00022777"/>
    </source>
</evidence>
<name>S2W0W4_9ACTN</name>
<dbReference type="Pfam" id="PF02734">
    <property type="entry name" value="Dak2"/>
    <property type="match status" value="1"/>
</dbReference>
<dbReference type="OrthoDB" id="9806345at2"/>
<dbReference type="Gene3D" id="3.30.1180.20">
    <property type="entry name" value="Dihydroxyacetone kinase, domain 2"/>
    <property type="match status" value="1"/>
</dbReference>
<dbReference type="SUPFAM" id="SSF82549">
    <property type="entry name" value="DAK1/DegV-like"/>
    <property type="match status" value="1"/>
</dbReference>
<keyword evidence="1" id="KW-0808">Transferase</keyword>
<dbReference type="GO" id="GO:0006796">
    <property type="term" value="P:phosphate-containing compound metabolic process"/>
    <property type="evidence" value="ECO:0007669"/>
    <property type="project" value="UniProtKB-ARBA"/>
</dbReference>
<gene>
    <name evidence="7" type="ORF">HMPREF9306_01068</name>
</gene>
<dbReference type="GO" id="GO:0019563">
    <property type="term" value="P:glycerol catabolic process"/>
    <property type="evidence" value="ECO:0007669"/>
    <property type="project" value="TreeGrafter"/>
</dbReference>
<dbReference type="InterPro" id="IPR004007">
    <property type="entry name" value="DhaL_dom"/>
</dbReference>
<dbReference type="HOGENOM" id="CLU_017054_6_1_11"/>
<dbReference type="PANTHER" id="PTHR28629">
    <property type="entry name" value="TRIOKINASE/FMN CYCLASE"/>
    <property type="match status" value="1"/>
</dbReference>
<dbReference type="Gene3D" id="3.40.50.10440">
    <property type="entry name" value="Dihydroxyacetone kinase, domain 1"/>
    <property type="match status" value="1"/>
</dbReference>
<dbReference type="PATRIC" id="fig|883161.3.peg.1064"/>
<keyword evidence="2" id="KW-0547">Nucleotide-binding</keyword>
<dbReference type="RefSeq" id="WP_016455901.1">
    <property type="nucleotide sequence ID" value="NZ_KE150269.1"/>
</dbReference>
<evidence type="ECO:0000313" key="7">
    <source>
        <dbReference type="EMBL" id="EPD32761.1"/>
    </source>
</evidence>
<protein>
    <recommendedName>
        <fullName evidence="9">Dihydroxyacetone kinase</fullName>
    </recommendedName>
</protein>
<accession>S2W0W4</accession>
<keyword evidence="8" id="KW-1185">Reference proteome</keyword>
<feature type="domain" description="DhaL" evidence="5">
    <location>
        <begin position="364"/>
        <end position="564"/>
    </location>
</feature>
<sequence length="566" mass="58651">MTYLVNNEEDFAKEAVEGFAAAYESYVQPVHGGVVRATTSPKNEVSIVVGGGSGHYPAFAGWVGPGMAHGAVCGNIFSSPSASQAKSVCKAASNGGGTLILFGNYAGDVLHFGNAAQQLQAEGQDARIFAITDDVASGTPDKHLDRRGIAGDLFVVKIAGAAAAAGKSLDEVEEIAKHANDRIRSLGVAFTGCTFPGAKEPLFEVEPGTFGLGLGIHGEQGISSHEMMSSDEIAKMLVDSLLKEEPARENGYEGRVGVLVNGLGATKYEEMFVFYRTVKRLLEEHGLTIVAPVVDEQVTSLDMAGLSVTLCFLDDELEELWLAPADTPAFKVGNLKSSDEKRVVEEESAEKIEAGSAESAAQSEIAAKIFAAFEKKAREAEKELGKMDAVAGDGDHGQGMVLGTTAAAKAAAECVKANAGLRTTLARAAAAWSEGAGGTAGALWGSAIAKAAGKLSDTQKVSLQDVAQAAIVAARSFHEMGEAEVGDKTIVDAASPFADALEEGNADELPEVWKSAAAKAAQAAKETAKFVAKKGRAHNHGEASIGTADPGATSFAMLMSVVPEFL</sequence>
<dbReference type="PANTHER" id="PTHR28629:SF4">
    <property type="entry name" value="TRIOKINASE_FMN CYCLASE"/>
    <property type="match status" value="1"/>
</dbReference>
<keyword evidence="4" id="KW-0067">ATP-binding</keyword>
<dbReference type="Proteomes" id="UP000014417">
    <property type="component" value="Unassembled WGS sequence"/>
</dbReference>
<dbReference type="AlphaFoldDB" id="S2W0W4"/>
<evidence type="ECO:0000256" key="1">
    <source>
        <dbReference type="ARBA" id="ARBA00022679"/>
    </source>
</evidence>
<dbReference type="InterPro" id="IPR036117">
    <property type="entry name" value="DhaL_dom_sf"/>
</dbReference>
<evidence type="ECO:0000256" key="4">
    <source>
        <dbReference type="ARBA" id="ARBA00022840"/>
    </source>
</evidence>
<dbReference type="SMART" id="SM01120">
    <property type="entry name" value="Dak2"/>
    <property type="match status" value="1"/>
</dbReference>
<dbReference type="GO" id="GO:0004371">
    <property type="term" value="F:glycerone kinase activity"/>
    <property type="evidence" value="ECO:0007669"/>
    <property type="project" value="InterPro"/>
</dbReference>
<dbReference type="NCBIfam" id="NF011049">
    <property type="entry name" value="PRK14479.1"/>
    <property type="match status" value="1"/>
</dbReference>
<evidence type="ECO:0000313" key="8">
    <source>
        <dbReference type="Proteomes" id="UP000014417"/>
    </source>
</evidence>
<dbReference type="EMBL" id="AGZR01000006">
    <property type="protein sequence ID" value="EPD32761.1"/>
    <property type="molecule type" value="Genomic_DNA"/>
</dbReference>
<comment type="caution">
    <text evidence="7">The sequence shown here is derived from an EMBL/GenBank/DDBJ whole genome shotgun (WGS) entry which is preliminary data.</text>
</comment>
<keyword evidence="3" id="KW-0418">Kinase</keyword>
<feature type="domain" description="DhaK" evidence="6">
    <location>
        <begin position="7"/>
        <end position="330"/>
    </location>
</feature>
<dbReference type="Gene3D" id="1.25.40.340">
    <property type="match status" value="1"/>
</dbReference>
<dbReference type="STRING" id="883161.HMPREF9306_01068"/>
<evidence type="ECO:0000259" key="5">
    <source>
        <dbReference type="PROSITE" id="PS51480"/>
    </source>
</evidence>
<dbReference type="PROSITE" id="PS51480">
    <property type="entry name" value="DHAL"/>
    <property type="match status" value="1"/>
</dbReference>